<dbReference type="Proteomes" id="UP000005777">
    <property type="component" value="Unassembled WGS sequence"/>
</dbReference>
<evidence type="ECO:0000313" key="2">
    <source>
        <dbReference type="Proteomes" id="UP000005777"/>
    </source>
</evidence>
<evidence type="ECO:0000313" key="1">
    <source>
        <dbReference type="EMBL" id="EQW16354.1"/>
    </source>
</evidence>
<sequence>MDPCVLGTLPSNEQITVETNRPHIHFSHKVAASRTTHSSHCRQPIQAIRYIRSCKVQPDMPGCGTTSLHNLAVQLTVQHRLTTYFVPNDFFAMG</sequence>
<name>W1MXB1_SCAIO</name>
<dbReference type="AlphaFoldDB" id="W1MXB1"/>
<protein>
    <submittedName>
        <fullName evidence="1">Uncharacterized protein</fullName>
    </submittedName>
</protein>
<proteinExistence type="predicted"/>
<reference evidence="1 2" key="1">
    <citation type="submission" date="2012-01" db="EMBL/GenBank/DDBJ databases">
        <title>The Genome Sequence of Scardovia inopinata F0304.</title>
        <authorList>
            <consortium name="The Broad Institute Genome Sequencing Platform"/>
            <person name="Earl A."/>
            <person name="Ward D."/>
            <person name="Feldgarden M."/>
            <person name="Gevers D."/>
            <person name="Izard J."/>
            <person name="Baranova O.V."/>
            <person name="Blanton J.M."/>
            <person name="Tanner A.C."/>
            <person name="Dewhirst F.E."/>
            <person name="Young S.K."/>
            <person name="Zeng Q."/>
            <person name="Gargeya S."/>
            <person name="Fitzgerald M."/>
            <person name="Haas B."/>
            <person name="Abouelleil A."/>
            <person name="Alvarado L."/>
            <person name="Arachchi H.M."/>
            <person name="Berlin A."/>
            <person name="Chapman S.B."/>
            <person name="Gearin G."/>
            <person name="Goldberg J."/>
            <person name="Griggs A."/>
            <person name="Gujja S."/>
            <person name="Hansen M."/>
            <person name="Heiman D."/>
            <person name="Howarth C."/>
            <person name="Larimer J."/>
            <person name="Lui A."/>
            <person name="MacDonald P.J."/>
            <person name="McCowen C."/>
            <person name="Montmayeur A."/>
            <person name="Murphy C."/>
            <person name="Neiman D."/>
            <person name="Pearson M."/>
            <person name="Priest M."/>
            <person name="Roberts A."/>
            <person name="Saif S."/>
            <person name="Shea T."/>
            <person name="Sisk P."/>
            <person name="Stolte C."/>
            <person name="Sykes S."/>
            <person name="Wortman J."/>
            <person name="Nusbaum C."/>
            <person name="Birren B."/>
        </authorList>
    </citation>
    <scope>NUCLEOTIDE SEQUENCE [LARGE SCALE GENOMIC DNA]</scope>
    <source>
        <strain evidence="1 2">F0304</strain>
    </source>
</reference>
<gene>
    <name evidence="1" type="ORF">HMPREF9020_01530</name>
</gene>
<organism evidence="1 2">
    <name type="scientific">Scardovia inopinata F0304</name>
    <dbReference type="NCBI Taxonomy" id="641146"/>
    <lineage>
        <taxon>Bacteria</taxon>
        <taxon>Bacillati</taxon>
        <taxon>Actinomycetota</taxon>
        <taxon>Actinomycetes</taxon>
        <taxon>Bifidobacteriales</taxon>
        <taxon>Bifidobacteriaceae</taxon>
        <taxon>Scardovia</taxon>
    </lineage>
</organism>
<keyword evidence="2" id="KW-1185">Reference proteome</keyword>
<comment type="caution">
    <text evidence="1">The sequence shown here is derived from an EMBL/GenBank/DDBJ whole genome shotgun (WGS) entry which is preliminary data.</text>
</comment>
<dbReference type="EMBL" id="ADCX01000004">
    <property type="protein sequence ID" value="EQW16354.1"/>
    <property type="molecule type" value="Genomic_DNA"/>
</dbReference>
<accession>W1MXB1</accession>
<dbReference type="HOGENOM" id="CLU_2384478_0_0_11"/>